<accession>A0A820CSJ0</accession>
<reference evidence="5" key="1">
    <citation type="submission" date="2021-02" db="EMBL/GenBank/DDBJ databases">
        <authorList>
            <person name="Nowell W R."/>
        </authorList>
    </citation>
    <scope>NUCLEOTIDE SEQUENCE</scope>
</reference>
<dbReference type="InterPro" id="IPR048383">
    <property type="entry name" value="TPPII_Ig-like-1"/>
</dbReference>
<protein>
    <recommendedName>
        <fullName evidence="4">Tripeptidyl-peptidase II first Ig-like domain-containing protein</fullName>
    </recommendedName>
</protein>
<comment type="caution">
    <text evidence="5">The sequence shown here is derived from an EMBL/GenBank/DDBJ whole genome shotgun (WGS) entry which is preliminary data.</text>
</comment>
<feature type="domain" description="Tripeptidyl-peptidase II first Ig-like" evidence="4">
    <location>
        <begin position="64"/>
        <end position="109"/>
    </location>
</feature>
<evidence type="ECO:0000313" key="6">
    <source>
        <dbReference type="Proteomes" id="UP000663842"/>
    </source>
</evidence>
<dbReference type="InterPro" id="IPR023828">
    <property type="entry name" value="Peptidase_S8_Ser-AS"/>
</dbReference>
<dbReference type="InterPro" id="IPR046940">
    <property type="entry name" value="TPPII_Ig-like_sf"/>
</dbReference>
<dbReference type="GO" id="GO:0006508">
    <property type="term" value="P:proteolysis"/>
    <property type="evidence" value="ECO:0007669"/>
    <property type="project" value="UniProtKB-KW"/>
</dbReference>
<evidence type="ECO:0000259" key="4">
    <source>
        <dbReference type="Pfam" id="PF21223"/>
    </source>
</evidence>
<dbReference type="PROSITE" id="PS00138">
    <property type="entry name" value="SUBTILASE_SER"/>
    <property type="match status" value="1"/>
</dbReference>
<dbReference type="Proteomes" id="UP000663842">
    <property type="component" value="Unassembled WGS sequence"/>
</dbReference>
<evidence type="ECO:0000256" key="3">
    <source>
        <dbReference type="ARBA" id="ARBA00022825"/>
    </source>
</evidence>
<gene>
    <name evidence="5" type="ORF">UXM345_LOCUS29462</name>
</gene>
<evidence type="ECO:0000256" key="2">
    <source>
        <dbReference type="ARBA" id="ARBA00022801"/>
    </source>
</evidence>
<dbReference type="Gene3D" id="2.60.40.3170">
    <property type="match status" value="1"/>
</dbReference>
<dbReference type="Pfam" id="PF21223">
    <property type="entry name" value="TPPII_Ig-like-1"/>
    <property type="match status" value="1"/>
</dbReference>
<keyword evidence="2" id="KW-0378">Hydrolase</keyword>
<evidence type="ECO:0000256" key="1">
    <source>
        <dbReference type="ARBA" id="ARBA00022670"/>
    </source>
</evidence>
<keyword evidence="3" id="KW-0720">Serine protease</keyword>
<dbReference type="AlphaFoldDB" id="A0A820CSJ0"/>
<name>A0A820CSJ0_9BILA</name>
<sequence length="202" mass="23318">MIRGKKIVSSVPQFNLRQRQLMNGTSMASPNAAGFQKSSGDICLPIKSKYLPKLFNQLVTYDAYNERTFDIRIYPSHLKEDQVHFTEIQAFDVNQTNAGPLARFLITIIKPISVNAQAESLEFNSQTFKAGQIRRHFLQVPTVVNLMKDFFLNRSNNIYKDINGLPIVNWKYLVQTLISNKDENKIQILSIRDYQNKDKFIN</sequence>
<dbReference type="GO" id="GO:0008236">
    <property type="term" value="F:serine-type peptidase activity"/>
    <property type="evidence" value="ECO:0007669"/>
    <property type="project" value="UniProtKB-KW"/>
</dbReference>
<keyword evidence="1" id="KW-0645">Protease</keyword>
<organism evidence="5 6">
    <name type="scientific">Rotaria magnacalcarata</name>
    <dbReference type="NCBI Taxonomy" id="392030"/>
    <lineage>
        <taxon>Eukaryota</taxon>
        <taxon>Metazoa</taxon>
        <taxon>Spiralia</taxon>
        <taxon>Gnathifera</taxon>
        <taxon>Rotifera</taxon>
        <taxon>Eurotatoria</taxon>
        <taxon>Bdelloidea</taxon>
        <taxon>Philodinida</taxon>
        <taxon>Philodinidae</taxon>
        <taxon>Rotaria</taxon>
    </lineage>
</organism>
<evidence type="ECO:0000313" key="5">
    <source>
        <dbReference type="EMBL" id="CAF4227731.1"/>
    </source>
</evidence>
<proteinExistence type="predicted"/>
<dbReference type="EMBL" id="CAJOBF010007250">
    <property type="protein sequence ID" value="CAF4227731.1"/>
    <property type="molecule type" value="Genomic_DNA"/>
</dbReference>